<organism evidence="2 3">
    <name type="scientific">Diploptera punctata</name>
    <name type="common">Pacific beetle cockroach</name>
    <dbReference type="NCBI Taxonomy" id="6984"/>
    <lineage>
        <taxon>Eukaryota</taxon>
        <taxon>Metazoa</taxon>
        <taxon>Ecdysozoa</taxon>
        <taxon>Arthropoda</taxon>
        <taxon>Hexapoda</taxon>
        <taxon>Insecta</taxon>
        <taxon>Pterygota</taxon>
        <taxon>Neoptera</taxon>
        <taxon>Polyneoptera</taxon>
        <taxon>Dictyoptera</taxon>
        <taxon>Blattodea</taxon>
        <taxon>Blaberoidea</taxon>
        <taxon>Blaberidae</taxon>
        <taxon>Diplopterinae</taxon>
        <taxon>Diploptera</taxon>
    </lineage>
</organism>
<reference evidence="2" key="1">
    <citation type="journal article" date="2023" name="IScience">
        <title>Live-bearing cockroach genome reveals convergent evolutionary mechanisms linked to viviparity in insects and beyond.</title>
        <authorList>
            <person name="Fouks B."/>
            <person name="Harrison M.C."/>
            <person name="Mikhailova A.A."/>
            <person name="Marchal E."/>
            <person name="English S."/>
            <person name="Carruthers M."/>
            <person name="Jennings E.C."/>
            <person name="Chiamaka E.L."/>
            <person name="Frigard R.A."/>
            <person name="Pippel M."/>
            <person name="Attardo G.M."/>
            <person name="Benoit J.B."/>
            <person name="Bornberg-Bauer E."/>
            <person name="Tobe S.S."/>
        </authorList>
    </citation>
    <scope>NUCLEOTIDE SEQUENCE</scope>
    <source>
        <strain evidence="2">Stay&amp;Tobe</strain>
    </source>
</reference>
<protein>
    <submittedName>
        <fullName evidence="2">Uncharacterized protein</fullName>
    </submittedName>
</protein>
<gene>
    <name evidence="2" type="ORF">L9F63_022058</name>
</gene>
<dbReference type="EMBL" id="JASPKZ010007564">
    <property type="protein sequence ID" value="KAJ9583585.1"/>
    <property type="molecule type" value="Genomic_DNA"/>
</dbReference>
<keyword evidence="1" id="KW-0472">Membrane</keyword>
<dbReference type="Proteomes" id="UP001233999">
    <property type="component" value="Unassembled WGS sequence"/>
</dbReference>
<evidence type="ECO:0000313" key="3">
    <source>
        <dbReference type="Proteomes" id="UP001233999"/>
    </source>
</evidence>
<keyword evidence="1" id="KW-1133">Transmembrane helix</keyword>
<dbReference type="AlphaFoldDB" id="A0AAD8EAR3"/>
<name>A0AAD8EAR3_DIPPU</name>
<feature type="non-terminal residue" evidence="2">
    <location>
        <position position="1"/>
    </location>
</feature>
<evidence type="ECO:0000313" key="2">
    <source>
        <dbReference type="EMBL" id="KAJ9583585.1"/>
    </source>
</evidence>
<accession>A0AAD8EAR3</accession>
<keyword evidence="3" id="KW-1185">Reference proteome</keyword>
<feature type="transmembrane region" description="Helical" evidence="1">
    <location>
        <begin position="12"/>
        <end position="32"/>
    </location>
</feature>
<keyword evidence="1" id="KW-0812">Transmembrane</keyword>
<proteinExistence type="predicted"/>
<evidence type="ECO:0000256" key="1">
    <source>
        <dbReference type="SAM" id="Phobius"/>
    </source>
</evidence>
<comment type="caution">
    <text evidence="2">The sequence shown here is derived from an EMBL/GenBank/DDBJ whole genome shotgun (WGS) entry which is preliminary data.</text>
</comment>
<sequence>IWLQELFICPQVHYYYFVYIATSLLLTTYSKLYSKKKSDYFRNNGRISLIIHDNNIWYYEMLIKIKF</sequence>
<reference evidence="2" key="2">
    <citation type="submission" date="2023-05" db="EMBL/GenBank/DDBJ databases">
        <authorList>
            <person name="Fouks B."/>
        </authorList>
    </citation>
    <scope>NUCLEOTIDE SEQUENCE</scope>
    <source>
        <strain evidence="2">Stay&amp;Tobe</strain>
        <tissue evidence="2">Testes</tissue>
    </source>
</reference>
<feature type="non-terminal residue" evidence="2">
    <location>
        <position position="67"/>
    </location>
</feature>